<reference evidence="5 6" key="1">
    <citation type="submission" date="2020-05" db="EMBL/GenBank/DDBJ databases">
        <authorList>
            <person name="Petersen J."/>
            <person name="Sayavedra L."/>
        </authorList>
    </citation>
    <scope>NUCLEOTIDE SEQUENCE [LARGE SCALE GENOMIC DNA]</scope>
    <source>
        <strain evidence="5">B thermophilus SOXS</strain>
    </source>
</reference>
<dbReference type="InterPro" id="IPR028059">
    <property type="entry name" value="SWM_rpt"/>
</dbReference>
<dbReference type="Pfam" id="PF25900">
    <property type="entry name" value="PAPPA"/>
    <property type="match status" value="1"/>
</dbReference>
<dbReference type="Pfam" id="PF19078">
    <property type="entry name" value="Big_12"/>
    <property type="match status" value="1"/>
</dbReference>
<gene>
    <name evidence="5" type="ORF">THERMOS_1644</name>
</gene>
<dbReference type="InterPro" id="IPR058897">
    <property type="entry name" value="PAPPA_SD_C"/>
</dbReference>
<evidence type="ECO:0000259" key="4">
    <source>
        <dbReference type="Pfam" id="PF25900"/>
    </source>
</evidence>
<evidence type="ECO:0000313" key="6">
    <source>
        <dbReference type="Proteomes" id="UP000643672"/>
    </source>
</evidence>
<evidence type="ECO:0000259" key="3">
    <source>
        <dbReference type="Pfam" id="PF19078"/>
    </source>
</evidence>
<dbReference type="RefSeq" id="WP_202763239.1">
    <property type="nucleotide sequence ID" value="NZ_CAESAQ020000076.1"/>
</dbReference>
<dbReference type="Pfam" id="PF13753">
    <property type="entry name" value="SWM_repeat"/>
    <property type="match status" value="2"/>
</dbReference>
<dbReference type="InterPro" id="IPR011889">
    <property type="entry name" value="Liste_lipo_26"/>
</dbReference>
<dbReference type="NCBIfam" id="TIGR03661">
    <property type="entry name" value="T1SS_VCA0849"/>
    <property type="match status" value="1"/>
</dbReference>
<name>A0A8H8XD76_9GAMM</name>
<accession>A0A8H8XD76</accession>
<dbReference type="EMBL" id="CAESAQ020000076">
    <property type="protein sequence ID" value="CAB5502648.1"/>
    <property type="molecule type" value="Genomic_DNA"/>
</dbReference>
<dbReference type="Gene3D" id="2.150.10.10">
    <property type="entry name" value="Serralysin-like metalloprotease, C-terminal"/>
    <property type="match status" value="1"/>
</dbReference>
<dbReference type="Gene3D" id="2.60.40.10">
    <property type="entry name" value="Immunoglobulins"/>
    <property type="match status" value="1"/>
</dbReference>
<dbReference type="InterPro" id="IPR011801">
    <property type="entry name" value="Swm_rep_I_cyn"/>
</dbReference>
<dbReference type="SUPFAM" id="SSF51120">
    <property type="entry name" value="beta-Roll"/>
    <property type="match status" value="1"/>
</dbReference>
<comment type="caution">
    <text evidence="5">The sequence shown here is derived from an EMBL/GenBank/DDBJ whole genome shotgun (WGS) entry which is preliminary data.</text>
</comment>
<dbReference type="InterPro" id="IPR011049">
    <property type="entry name" value="Serralysin-like_metalloprot_C"/>
</dbReference>
<dbReference type="NCBIfam" id="TIGR02167">
    <property type="entry name" value="Liste_lipo_26"/>
    <property type="match status" value="1"/>
</dbReference>
<protein>
    <recommendedName>
        <fullName evidence="7">Bacterial Ig-like domain-containing protein</fullName>
    </recommendedName>
</protein>
<dbReference type="Pfam" id="PF03382">
    <property type="entry name" value="DUF285"/>
    <property type="match status" value="1"/>
</dbReference>
<organism evidence="5 6">
    <name type="scientific">Bathymodiolus thermophilus thioautotrophic gill symbiont</name>
    <dbReference type="NCBI Taxonomy" id="2360"/>
    <lineage>
        <taxon>Bacteria</taxon>
        <taxon>Pseudomonadati</taxon>
        <taxon>Pseudomonadota</taxon>
        <taxon>Gammaproteobacteria</taxon>
        <taxon>sulfur-oxidizing symbionts</taxon>
    </lineage>
</organism>
<dbReference type="InterPro" id="IPR013783">
    <property type="entry name" value="Ig-like_fold"/>
</dbReference>
<dbReference type="InterPro" id="IPR001343">
    <property type="entry name" value="Hemolysn_Ca-bd"/>
</dbReference>
<dbReference type="Proteomes" id="UP000643672">
    <property type="component" value="Unassembled WGS sequence"/>
</dbReference>
<evidence type="ECO:0008006" key="7">
    <source>
        <dbReference type="Google" id="ProtNLM"/>
    </source>
</evidence>
<dbReference type="Pfam" id="PF00353">
    <property type="entry name" value="HemolysinCabind"/>
    <property type="match status" value="1"/>
</dbReference>
<evidence type="ECO:0000313" key="5">
    <source>
        <dbReference type="EMBL" id="CAB5502648.1"/>
    </source>
</evidence>
<evidence type="ECO:0000256" key="2">
    <source>
        <dbReference type="SAM" id="MobiDB-lite"/>
    </source>
</evidence>
<feature type="domain" description="Bacterial Ig-like" evidence="3">
    <location>
        <begin position="1093"/>
        <end position="1187"/>
    </location>
</feature>
<sequence length="1520" mass="158709">MQVKTPKQIMVLQNKAQKLTNHLNKEVVTIAKGIQHIQVQASTAYQLNTKDFNTKKLNLIAKKVGDDLEVALEESVIIFDNYFNVCTTDLSCLVSLPTKNGGLYHVVADIFFTLEDGSQVVYFYGEQSIVSTESSVVSTDDNQSFEDIIVANKEIVAVVAAVVVAVAVAVAVGSGSSDDNGNGGNDVNDPTDKPAAPTVDVITINSTEPVITGTTGTNAALASGESLSVTVSGATYSVIPNASGIWHLDLGVDTPTSGTLVALTNGSSYSVVATVSNAAGDSTTNVANDKISIDTTAPTFTGATVNGATLVLTCSEDLDATNIPTTGVFVFRVDNNTVEHAFTGNVMIDATAKTVTLTLANAIDSDASVMINYVDPTAEDDVNAIQDIAGNDVANMNGLIVVNNTVDTRPIVSATTITATDATGAVKTSALDVGDKIIVTVTMNKAVEVTGTPTYTINVGNMDKTATYISGSSSDTLVFEYTIVLGDNDLAGGITAGVDALLVASGVLIKGGIAGSNAVLTTPAVTDNGSKAQWATGASASSQYNDSSYSASQVIGAPDSSLALGSDEGDVVNSWAEAGGDKGRVNTITLTYDTAVFIQKIIVRETFNSGTITKVEAFKDGNFVAVYTKGATEEGGKMTGVVANKVGDTVITLDDALSYKSNKIRISIGNSIDEYNEIDAVQLVGLAELIVDTAAPTVSATAITATDSTGAVKTGILSTGDKIIVTVTMSEAVEVTGTPTYTINVGNTDKTATYISGSSSDTLVFGYTIVLGDNDLAGGITAGVDALLVASDTSIKDNVGHDAVLTTPIVTDNGSREQWAISAIASSQSANYNANQVIGAPDSSLTLGDNEAKVENSWAEHGDDRSKINTITLTYDTEVFIQKIVVREVFNSGDISRVEVFKDGDFTTIYTKSGTAETGGKMTGVVEGKVSDTEITLDSMLSYKSEKIRISVGSTSVNEFNLIDAVQLVGLMELAVDTTAPTFTSATVNGATLTLTCDEILDAGNAPATSAFIFKVAGSVVANAFTDAVVIDATAKTITLTLVNAVASNATVSISYIDPTAGDDTKAIQDIAGNDAASTNDLGVTNNTVSIGPTLTITGSGGLNIDANIITFNFSEAIKNGSFTVEDIGIVNGSIVSDSFLRVNTSQYTAVVAPSLGGKHSNVAITVAADTFENIAGNSNVAISKNETSITLLKDRVAIGTESSIDDLTHWDVSHVKDATNAFFRADAFNQDISSWDVSNMIRMNEMFREAYSFNQDISSWDVSNVTEMSSMFSYAGARKLNFSQDLGSWDVSSLTYAEGMLATTLMSVDNMDNTLRGWAKLDTVAGETAIQERVKWDIANYTDVTARQYLIDTYNWRIKGTFDGSKTQQGDNGNNTLTVTATQATLHGLGGEDTLNGSAANDVLIGGAGDDLLYGKGGRDTFYYGFENAGNDSIDDFTVGVSTNNEADIIDLKDLLIGYNSTSLSNFITMTEEGANTKLTIDHDGAGELNSPVSILLLGVGYSATLLSDMIDNGNLVLE</sequence>
<dbReference type="InterPro" id="IPR019960">
    <property type="entry name" value="T1SS_VCA0849"/>
</dbReference>
<feature type="compositionally biased region" description="Low complexity" evidence="2">
    <location>
        <begin position="176"/>
        <end position="188"/>
    </location>
</feature>
<dbReference type="InterPro" id="IPR044048">
    <property type="entry name" value="Big_12"/>
</dbReference>
<proteinExistence type="predicted"/>
<feature type="domain" description="Pappalysin-1 SD scarf" evidence="4">
    <location>
        <begin position="526"/>
        <end position="687"/>
    </location>
</feature>
<keyword evidence="6" id="KW-1185">Reference proteome</keyword>
<dbReference type="InterPro" id="IPR005046">
    <property type="entry name" value="DUF285"/>
</dbReference>
<keyword evidence="1" id="KW-0106">Calcium</keyword>
<feature type="region of interest" description="Disordered" evidence="2">
    <location>
        <begin position="176"/>
        <end position="197"/>
    </location>
</feature>
<dbReference type="NCBIfam" id="TIGR02059">
    <property type="entry name" value="swm_rep_I"/>
    <property type="match status" value="2"/>
</dbReference>
<evidence type="ECO:0000256" key="1">
    <source>
        <dbReference type="ARBA" id="ARBA00022837"/>
    </source>
</evidence>
<dbReference type="GO" id="GO:0005509">
    <property type="term" value="F:calcium ion binding"/>
    <property type="evidence" value="ECO:0007669"/>
    <property type="project" value="InterPro"/>
</dbReference>